<evidence type="ECO:0000313" key="2">
    <source>
        <dbReference type="Proteomes" id="UP000663880"/>
    </source>
</evidence>
<protein>
    <submittedName>
        <fullName evidence="1">Uncharacterized protein</fullName>
    </submittedName>
</protein>
<dbReference type="EMBL" id="CAJOBZ010000031">
    <property type="protein sequence ID" value="CAF4890714.1"/>
    <property type="molecule type" value="Genomic_DNA"/>
</dbReference>
<evidence type="ECO:0000313" key="1">
    <source>
        <dbReference type="EMBL" id="CAF4890714.1"/>
    </source>
</evidence>
<keyword evidence="2" id="KW-1185">Reference proteome</keyword>
<comment type="caution">
    <text evidence="1">The sequence shown here is derived from an EMBL/GenBank/DDBJ whole genome shotgun (WGS) entry which is preliminary data.</text>
</comment>
<accession>A0A821UJV8</accession>
<dbReference type="SUPFAM" id="SSF53098">
    <property type="entry name" value="Ribonuclease H-like"/>
    <property type="match status" value="1"/>
</dbReference>
<dbReference type="InterPro" id="IPR012337">
    <property type="entry name" value="RNaseH-like_sf"/>
</dbReference>
<reference evidence="1" key="1">
    <citation type="submission" date="2021-02" db="EMBL/GenBank/DDBJ databases">
        <authorList>
            <person name="Steward A R."/>
        </authorList>
    </citation>
    <scope>NUCLEOTIDE SEQUENCE</scope>
</reference>
<organism evidence="1 2">
    <name type="scientific">Pieris macdunnoughi</name>
    <dbReference type="NCBI Taxonomy" id="345717"/>
    <lineage>
        <taxon>Eukaryota</taxon>
        <taxon>Metazoa</taxon>
        <taxon>Ecdysozoa</taxon>
        <taxon>Arthropoda</taxon>
        <taxon>Hexapoda</taxon>
        <taxon>Insecta</taxon>
        <taxon>Pterygota</taxon>
        <taxon>Neoptera</taxon>
        <taxon>Endopterygota</taxon>
        <taxon>Lepidoptera</taxon>
        <taxon>Glossata</taxon>
        <taxon>Ditrysia</taxon>
        <taxon>Papilionoidea</taxon>
        <taxon>Pieridae</taxon>
        <taxon>Pierinae</taxon>
        <taxon>Pieris</taxon>
    </lineage>
</organism>
<dbReference type="AlphaFoldDB" id="A0A821UJV8"/>
<dbReference type="Proteomes" id="UP000663880">
    <property type="component" value="Unassembled WGS sequence"/>
</dbReference>
<name>A0A821UJV8_9NEOP</name>
<sequence>MVIEPIMTYGASIWGHAANKIYNKKLLLKTQRGFALRSTRSFKNVSTNAAVALAGFVPLDLKALESCEIEGARIRGVSRTKPLGLIQSVCTRWNSVFYQLERFVELSEIITPILLKYPKAPTMLTAQQLKFIKDLINILRPLEVITKEISGEDYVTASKIIPIVSCLTGTYNAMKTSTDIGAKSGTLIMDGLKKIFGNI</sequence>
<dbReference type="OrthoDB" id="2438421at2759"/>
<proteinExistence type="predicted"/>
<gene>
    <name evidence="1" type="ORF">PMACD_LOCUS10427</name>
</gene>